<organism evidence="1 2">
    <name type="scientific">Thlaspi arvense</name>
    <name type="common">Field penny-cress</name>
    <dbReference type="NCBI Taxonomy" id="13288"/>
    <lineage>
        <taxon>Eukaryota</taxon>
        <taxon>Viridiplantae</taxon>
        <taxon>Streptophyta</taxon>
        <taxon>Embryophyta</taxon>
        <taxon>Tracheophyta</taxon>
        <taxon>Spermatophyta</taxon>
        <taxon>Magnoliopsida</taxon>
        <taxon>eudicotyledons</taxon>
        <taxon>Gunneridae</taxon>
        <taxon>Pentapetalae</taxon>
        <taxon>rosids</taxon>
        <taxon>malvids</taxon>
        <taxon>Brassicales</taxon>
        <taxon>Brassicaceae</taxon>
        <taxon>Thlaspideae</taxon>
        <taxon>Thlaspi</taxon>
    </lineage>
</organism>
<keyword evidence="2" id="KW-1185">Reference proteome</keyword>
<sequence>MVSLTLVSDVTLNSEEYMAILSWFPGGVPRFSSDDFLVPEGGFWVISEAEGFRRRLHHSRGNQRLKLKASTYADVEGLPSWWRIVRSKSSPSFLRRSILTF</sequence>
<gene>
    <name evidence="1" type="ORF">TAV2_LOCUS25363</name>
</gene>
<dbReference type="EMBL" id="OU466863">
    <property type="protein sequence ID" value="CAH2079044.1"/>
    <property type="molecule type" value="Genomic_DNA"/>
</dbReference>
<proteinExistence type="predicted"/>
<reference evidence="1 2" key="1">
    <citation type="submission" date="2022-03" db="EMBL/GenBank/DDBJ databases">
        <authorList>
            <person name="Nunn A."/>
            <person name="Chopra R."/>
            <person name="Nunn A."/>
            <person name="Contreras Garrido A."/>
        </authorList>
    </citation>
    <scope>NUCLEOTIDE SEQUENCE [LARGE SCALE GENOMIC DNA]</scope>
</reference>
<accession>A0AAU9T2E7</accession>
<name>A0AAU9T2E7_THLAR</name>
<dbReference type="AlphaFoldDB" id="A0AAU9T2E7"/>
<evidence type="ECO:0000313" key="1">
    <source>
        <dbReference type="EMBL" id="CAH2079044.1"/>
    </source>
</evidence>
<protein>
    <submittedName>
        <fullName evidence="1">Uncharacterized protein</fullName>
    </submittedName>
</protein>
<dbReference type="Proteomes" id="UP000836841">
    <property type="component" value="Chromosome 7"/>
</dbReference>
<evidence type="ECO:0000313" key="2">
    <source>
        <dbReference type="Proteomes" id="UP000836841"/>
    </source>
</evidence>